<keyword evidence="6" id="KW-1185">Reference proteome</keyword>
<dbReference type="InterPro" id="IPR000792">
    <property type="entry name" value="Tscrpt_reg_LuxR_C"/>
</dbReference>
<evidence type="ECO:0000259" key="4">
    <source>
        <dbReference type="PROSITE" id="PS50043"/>
    </source>
</evidence>
<dbReference type="Pfam" id="PF00196">
    <property type="entry name" value="GerE"/>
    <property type="match status" value="1"/>
</dbReference>
<gene>
    <name evidence="5" type="ORF">H6G24_36320</name>
</gene>
<evidence type="ECO:0000313" key="6">
    <source>
        <dbReference type="Proteomes" id="UP000658514"/>
    </source>
</evidence>
<evidence type="ECO:0000256" key="3">
    <source>
        <dbReference type="ARBA" id="ARBA00023163"/>
    </source>
</evidence>
<organism evidence="5 6">
    <name type="scientific">Calothrix parietina FACHB-288</name>
    <dbReference type="NCBI Taxonomy" id="2692896"/>
    <lineage>
        <taxon>Bacteria</taxon>
        <taxon>Bacillati</taxon>
        <taxon>Cyanobacteriota</taxon>
        <taxon>Cyanophyceae</taxon>
        <taxon>Nostocales</taxon>
        <taxon>Calotrichaceae</taxon>
        <taxon>Calothrix</taxon>
    </lineage>
</organism>
<dbReference type="PRINTS" id="PR00038">
    <property type="entry name" value="HTHLUXR"/>
</dbReference>
<keyword evidence="1" id="KW-0805">Transcription regulation</keyword>
<dbReference type="RefSeq" id="WP_190552109.1">
    <property type="nucleotide sequence ID" value="NZ_CAWPNO010000026.1"/>
</dbReference>
<name>A0ABR8AML4_9CYAN</name>
<dbReference type="SUPFAM" id="SSF46894">
    <property type="entry name" value="C-terminal effector domain of the bipartite response regulators"/>
    <property type="match status" value="1"/>
</dbReference>
<dbReference type="PANTHER" id="PTHR44688:SF25">
    <property type="entry name" value="HTH LUXR-TYPE DOMAIN-CONTAINING PROTEIN"/>
    <property type="match status" value="1"/>
</dbReference>
<dbReference type="CDD" id="cd06170">
    <property type="entry name" value="LuxR_C_like"/>
    <property type="match status" value="1"/>
</dbReference>
<dbReference type="PROSITE" id="PS50043">
    <property type="entry name" value="HTH_LUXR_2"/>
    <property type="match status" value="1"/>
</dbReference>
<dbReference type="EMBL" id="JACJQH010000121">
    <property type="protein sequence ID" value="MBD2200849.1"/>
    <property type="molecule type" value="Genomic_DNA"/>
</dbReference>
<dbReference type="InterPro" id="IPR036388">
    <property type="entry name" value="WH-like_DNA-bd_sf"/>
</dbReference>
<comment type="caution">
    <text evidence="5">The sequence shown here is derived from an EMBL/GenBank/DDBJ whole genome shotgun (WGS) entry which is preliminary data.</text>
</comment>
<dbReference type="SMART" id="SM00421">
    <property type="entry name" value="HTH_LUXR"/>
    <property type="match status" value="1"/>
</dbReference>
<evidence type="ECO:0000256" key="1">
    <source>
        <dbReference type="ARBA" id="ARBA00023015"/>
    </source>
</evidence>
<accession>A0ABR8AML4</accession>
<dbReference type="Proteomes" id="UP000658514">
    <property type="component" value="Unassembled WGS sequence"/>
</dbReference>
<dbReference type="PANTHER" id="PTHR44688">
    <property type="entry name" value="DNA-BINDING TRANSCRIPTIONAL ACTIVATOR DEVR_DOSR"/>
    <property type="match status" value="1"/>
</dbReference>
<protein>
    <submittedName>
        <fullName evidence="5">Response regulator transcription factor</fullName>
    </submittedName>
</protein>
<reference evidence="5 6" key="1">
    <citation type="journal article" date="2020" name="ISME J.">
        <title>Comparative genomics reveals insights into cyanobacterial evolution and habitat adaptation.</title>
        <authorList>
            <person name="Chen M.Y."/>
            <person name="Teng W.K."/>
            <person name="Zhao L."/>
            <person name="Hu C.X."/>
            <person name="Zhou Y.K."/>
            <person name="Han B.P."/>
            <person name="Song L.R."/>
            <person name="Shu W.S."/>
        </authorList>
    </citation>
    <scope>NUCLEOTIDE SEQUENCE [LARGE SCALE GENOMIC DNA]</scope>
    <source>
        <strain evidence="5 6">FACHB-288</strain>
    </source>
</reference>
<keyword evidence="3" id="KW-0804">Transcription</keyword>
<feature type="domain" description="HTH luxR-type" evidence="4">
    <location>
        <begin position="53"/>
        <end position="118"/>
    </location>
</feature>
<dbReference type="PROSITE" id="PS00622">
    <property type="entry name" value="HTH_LUXR_1"/>
    <property type="match status" value="1"/>
</dbReference>
<dbReference type="InterPro" id="IPR016032">
    <property type="entry name" value="Sig_transdc_resp-reg_C-effctor"/>
</dbReference>
<evidence type="ECO:0000313" key="5">
    <source>
        <dbReference type="EMBL" id="MBD2200849.1"/>
    </source>
</evidence>
<sequence length="121" mass="13450">MKTCQIEPFAGKKVSLCPPPGYADSQITEKWFGISVLHSQTVNIRAIDAQQRQQILEHPLTARELCILKMIVDGNSNFDISQTLYITIGTVKAHVRNIFNKLNVGDRTQATVLALRSGLVD</sequence>
<keyword evidence="2" id="KW-0238">DNA-binding</keyword>
<dbReference type="Gene3D" id="1.10.10.10">
    <property type="entry name" value="Winged helix-like DNA-binding domain superfamily/Winged helix DNA-binding domain"/>
    <property type="match status" value="1"/>
</dbReference>
<evidence type="ECO:0000256" key="2">
    <source>
        <dbReference type="ARBA" id="ARBA00023125"/>
    </source>
</evidence>
<proteinExistence type="predicted"/>